<protein>
    <recommendedName>
        <fullName evidence="1">UPF0302 protein AB986_02250</fullName>
    </recommendedName>
</protein>
<dbReference type="SMART" id="SM00914">
    <property type="entry name" value="IDEAL"/>
    <property type="match status" value="1"/>
</dbReference>
<dbReference type="Proteomes" id="UP000035996">
    <property type="component" value="Unassembled WGS sequence"/>
</dbReference>
<dbReference type="Pfam" id="PF08858">
    <property type="entry name" value="IDEAL"/>
    <property type="match status" value="1"/>
</dbReference>
<dbReference type="InterPro" id="IPR011188">
    <property type="entry name" value="UPF0302"/>
</dbReference>
<dbReference type="AlphaFoldDB" id="A0A0J6D1L2"/>
<sequence>MSSSVSVVEKKDFLKWFLKNYQVKKRECVWLLNYLISDEVLMGNVHFVENAEFCPKALVISTHCVENAPFRFYKHNIITTDPEKSFHDIRLNQDEPIYIQLNFKSKNVSPQFVAVLEENPFLPENMAADKKYSFLAEMVLDESFTRFKRDSILKQIDEALDQNDEATFQNLSKQLNNL</sequence>
<evidence type="ECO:0000313" key="3">
    <source>
        <dbReference type="EMBL" id="KMM38169.1"/>
    </source>
</evidence>
<dbReference type="Pfam" id="PF08864">
    <property type="entry name" value="UPF0302"/>
    <property type="match status" value="1"/>
</dbReference>
<gene>
    <name evidence="3" type="ORF">AB986_02250</name>
</gene>
<dbReference type="InterPro" id="IPR027393">
    <property type="entry name" value="Virus_scaffolding_prot_C"/>
</dbReference>
<reference evidence="3" key="1">
    <citation type="submission" date="2015-06" db="EMBL/GenBank/DDBJ databases">
        <authorList>
            <person name="Liu B."/>
            <person name="Wang J."/>
            <person name="Zhu Y."/>
            <person name="Liu G."/>
            <person name="Chen Q."/>
            <person name="Zheng C."/>
            <person name="Che J."/>
            <person name="Ge C."/>
            <person name="Shi H."/>
            <person name="Pan Z."/>
            <person name="Liu X."/>
        </authorList>
    </citation>
    <scope>NUCLEOTIDE SEQUENCE [LARGE SCALE GENOMIC DNA]</scope>
    <source>
        <strain evidence="3">DSM 16346</strain>
    </source>
</reference>
<proteinExistence type="inferred from homology"/>
<feature type="domain" description="IDEAL" evidence="2">
    <location>
        <begin position="139"/>
        <end position="175"/>
    </location>
</feature>
<name>A0A0J6D1L2_9BACL</name>
<dbReference type="HAMAP" id="MF_00760">
    <property type="entry name" value="UPF0302"/>
    <property type="match status" value="1"/>
</dbReference>
<comment type="caution">
    <text evidence="3">The sequence shown here is derived from an EMBL/GenBank/DDBJ whole genome shotgun (WGS) entry which is preliminary data.</text>
</comment>
<dbReference type="InterPro" id="IPR014963">
    <property type="entry name" value="UPF0302_N"/>
</dbReference>
<dbReference type="InterPro" id="IPR038091">
    <property type="entry name" value="UPF0302_N_sf"/>
</dbReference>
<dbReference type="STRING" id="157733.AB986_02250"/>
<evidence type="ECO:0000313" key="4">
    <source>
        <dbReference type="Proteomes" id="UP000035996"/>
    </source>
</evidence>
<dbReference type="PIRSF" id="PIRSF007165">
    <property type="entry name" value="UCP007165"/>
    <property type="match status" value="1"/>
</dbReference>
<dbReference type="PATRIC" id="fig|157733.3.peg.2665"/>
<organism evidence="3 4">
    <name type="scientific">Guptibacillus hwajinpoensis</name>
    <dbReference type="NCBI Taxonomy" id="208199"/>
    <lineage>
        <taxon>Bacteria</taxon>
        <taxon>Bacillati</taxon>
        <taxon>Bacillota</taxon>
        <taxon>Bacilli</taxon>
        <taxon>Bacillales</taxon>
        <taxon>Guptibacillaceae</taxon>
        <taxon>Guptibacillus</taxon>
    </lineage>
</organism>
<dbReference type="RefSeq" id="WP_048309252.1">
    <property type="nucleotide sequence ID" value="NZ_CP119526.1"/>
</dbReference>
<evidence type="ECO:0000259" key="2">
    <source>
        <dbReference type="SMART" id="SM00914"/>
    </source>
</evidence>
<dbReference type="NCBIfam" id="NF002965">
    <property type="entry name" value="PRK03636.1"/>
    <property type="match status" value="1"/>
</dbReference>
<dbReference type="EMBL" id="LELK01000001">
    <property type="protein sequence ID" value="KMM38169.1"/>
    <property type="molecule type" value="Genomic_DNA"/>
</dbReference>
<dbReference type="Gene3D" id="4.10.810.10">
    <property type="entry name" value="Virus Scaffolding Protein, Chain A"/>
    <property type="match status" value="1"/>
</dbReference>
<evidence type="ECO:0000256" key="1">
    <source>
        <dbReference type="HAMAP-Rule" id="MF_00760"/>
    </source>
</evidence>
<dbReference type="OrthoDB" id="2155814at2"/>
<keyword evidence="4" id="KW-1185">Reference proteome</keyword>
<dbReference type="InterPro" id="IPR014957">
    <property type="entry name" value="IDEAL_dom"/>
</dbReference>
<dbReference type="Gene3D" id="3.40.1530.30">
    <property type="entry name" value="Uncharacterised family UPF0302, N-terminal domain"/>
    <property type="match status" value="1"/>
</dbReference>
<comment type="similarity">
    <text evidence="1">Belongs to the UPF0302 family.</text>
</comment>
<accession>A0A0J6D1L2</accession>